<feature type="transmembrane region" description="Helical" evidence="1">
    <location>
        <begin position="6"/>
        <end position="23"/>
    </location>
</feature>
<evidence type="ECO:0000256" key="1">
    <source>
        <dbReference type="SAM" id="Phobius"/>
    </source>
</evidence>
<evidence type="ECO:0008006" key="4">
    <source>
        <dbReference type="Google" id="ProtNLM"/>
    </source>
</evidence>
<dbReference type="OrthoDB" id="1111222at2"/>
<feature type="transmembrane region" description="Helical" evidence="1">
    <location>
        <begin position="304"/>
        <end position="322"/>
    </location>
</feature>
<evidence type="ECO:0000313" key="3">
    <source>
        <dbReference type="Proteomes" id="UP000468650"/>
    </source>
</evidence>
<keyword evidence="1" id="KW-0472">Membrane</keyword>
<proteinExistence type="predicted"/>
<sequence>MKNNAVIYVVLALAVAVIAYFLLRSEDHWYYGLDKEGETPYDLGMYHELIEARNGTDIEMQIGPIEDWNWDMDSNKLGTIAFVNRQPFFDSIHEFVLDSMVTAGHVVVMYESTYSVRIHKLITTGSSFDKRDTAVVDSFTVESNLFQPVQALNFLPLSVLENTGEIHAVNAKTKSASTFNHAQSNDTIDELPQALVRYSVHKNILDTLYPEYEVITHVSDFEDEIIGWKVPRGNGYYIILLAAPHLTNYCLSNPDNFQYASDFTMELPSGFYWFDAYRPKYDKDRNPNSSDQRSPITFLLSYRSLRWAWFVLVGSLVAFLIFRTQRRQRVIPIINRPKNQTLEFAKSLGILQSKSANNHASLALEIKLQFAQWCKTRMRRNGKIDNQLRDTLKVMLPEHSGEIESLFYLFNKAELHPEDFNAHELNKVYSVTRYIYNHV</sequence>
<keyword evidence="3" id="KW-1185">Reference proteome</keyword>
<dbReference type="RefSeq" id="WP_151665957.1">
    <property type="nucleotide sequence ID" value="NZ_WBVO01000001.1"/>
</dbReference>
<evidence type="ECO:0000313" key="2">
    <source>
        <dbReference type="EMBL" id="KAB2814377.1"/>
    </source>
</evidence>
<reference evidence="2 3" key="1">
    <citation type="submission" date="2019-09" db="EMBL/GenBank/DDBJ databases">
        <title>Genomes of family Cryomorphaceae.</title>
        <authorList>
            <person name="Bowman J.P."/>
        </authorList>
    </citation>
    <scope>NUCLEOTIDE SEQUENCE [LARGE SCALE GENOMIC DNA]</scope>
    <source>
        <strain evidence="2 3">LMG 25704</strain>
    </source>
</reference>
<name>A0A6N6RLC9_9FLAO</name>
<dbReference type="EMBL" id="WBVO01000001">
    <property type="protein sequence ID" value="KAB2814377.1"/>
    <property type="molecule type" value="Genomic_DNA"/>
</dbReference>
<comment type="caution">
    <text evidence="2">The sequence shown here is derived from an EMBL/GenBank/DDBJ whole genome shotgun (WGS) entry which is preliminary data.</text>
</comment>
<gene>
    <name evidence="2" type="ORF">F8C67_01195</name>
</gene>
<organism evidence="2 3">
    <name type="scientific">Phaeocystidibacter luteus</name>
    <dbReference type="NCBI Taxonomy" id="911197"/>
    <lineage>
        <taxon>Bacteria</taxon>
        <taxon>Pseudomonadati</taxon>
        <taxon>Bacteroidota</taxon>
        <taxon>Flavobacteriia</taxon>
        <taxon>Flavobacteriales</taxon>
        <taxon>Phaeocystidibacteraceae</taxon>
        <taxon>Phaeocystidibacter</taxon>
    </lineage>
</organism>
<keyword evidence="1" id="KW-1133">Transmembrane helix</keyword>
<keyword evidence="1" id="KW-0812">Transmembrane</keyword>
<dbReference type="AlphaFoldDB" id="A0A6N6RLC9"/>
<dbReference type="Proteomes" id="UP000468650">
    <property type="component" value="Unassembled WGS sequence"/>
</dbReference>
<protein>
    <recommendedName>
        <fullName evidence="4">DUF4350 domain-containing protein</fullName>
    </recommendedName>
</protein>
<accession>A0A6N6RLC9</accession>